<evidence type="ECO:0000313" key="3">
    <source>
        <dbReference type="EMBL" id="SEA30350.1"/>
    </source>
</evidence>
<name>A0A1H4A3A2_9BACT</name>
<feature type="transmembrane region" description="Helical" evidence="1">
    <location>
        <begin position="12"/>
        <end position="28"/>
    </location>
</feature>
<feature type="transmembrane region" description="Helical" evidence="1">
    <location>
        <begin position="121"/>
        <end position="142"/>
    </location>
</feature>
<feature type="transmembrane region" description="Helical" evidence="1">
    <location>
        <begin position="296"/>
        <end position="315"/>
    </location>
</feature>
<keyword evidence="1" id="KW-1133">Transmembrane helix</keyword>
<feature type="domain" description="Heparan-alpha-glucosaminide N-acetyltransferase catalytic" evidence="2">
    <location>
        <begin position="4"/>
        <end position="216"/>
    </location>
</feature>
<keyword evidence="1" id="KW-0472">Membrane</keyword>
<feature type="transmembrane region" description="Helical" evidence="1">
    <location>
        <begin position="321"/>
        <end position="342"/>
    </location>
</feature>
<evidence type="ECO:0000313" key="4">
    <source>
        <dbReference type="Proteomes" id="UP000199041"/>
    </source>
</evidence>
<sequence length="360" mass="41334">MKSRDLTIDLARGFIVFIMPATHATLYYSQMDVQKSAWGIFLRIFAEGAGAQVFMFLLGFSFYLGRKKSLESILKRSLSIFLLAYLLNFIKFVIPSILGWIPSTFFSYYHLSSDFWGTVDLLMVGDIFQFAALAYLTCGVIYHFKLKWWLPLAVSILTAIVSPFIWGNRVTNIFFDYLLKFLNGAPPAVFFPVFPWLAYPLMGLSFGFLYNALLEEEFYKLCFKVGLLFFAIGMGIMWFEPVVFKSNFYRLGPGGTFFHAGLVLLWLCLCHLLVVRFKENYFNQGINLMSWYSSNITLIYLVQWIIVIYCLPLFGFMDLGIGSTIIAVSLVSLMTFLLVKLLKLFKGKHYIQNVEGKATQ</sequence>
<dbReference type="Proteomes" id="UP000199041">
    <property type="component" value="Unassembled WGS sequence"/>
</dbReference>
<dbReference type="InterPro" id="IPR012429">
    <property type="entry name" value="HGSNAT_cat"/>
</dbReference>
<dbReference type="STRING" id="551991.SAMN05192529_11328"/>
<proteinExistence type="predicted"/>
<evidence type="ECO:0000259" key="2">
    <source>
        <dbReference type="Pfam" id="PF07786"/>
    </source>
</evidence>
<dbReference type="AlphaFoldDB" id="A0A1H4A3A2"/>
<feature type="transmembrane region" description="Helical" evidence="1">
    <location>
        <begin position="40"/>
        <end position="65"/>
    </location>
</feature>
<accession>A0A1H4A3A2</accession>
<organism evidence="3 4">
    <name type="scientific">Arachidicoccus rhizosphaerae</name>
    <dbReference type="NCBI Taxonomy" id="551991"/>
    <lineage>
        <taxon>Bacteria</taxon>
        <taxon>Pseudomonadati</taxon>
        <taxon>Bacteroidota</taxon>
        <taxon>Chitinophagia</taxon>
        <taxon>Chitinophagales</taxon>
        <taxon>Chitinophagaceae</taxon>
        <taxon>Arachidicoccus</taxon>
    </lineage>
</organism>
<dbReference type="OrthoDB" id="2521581at2"/>
<protein>
    <recommendedName>
        <fullName evidence="2">Heparan-alpha-glucosaminide N-acetyltransferase catalytic domain-containing protein</fullName>
    </recommendedName>
</protein>
<feature type="transmembrane region" description="Helical" evidence="1">
    <location>
        <begin position="149"/>
        <end position="168"/>
    </location>
</feature>
<evidence type="ECO:0000256" key="1">
    <source>
        <dbReference type="SAM" id="Phobius"/>
    </source>
</evidence>
<keyword evidence="1" id="KW-0812">Transmembrane</keyword>
<feature type="transmembrane region" description="Helical" evidence="1">
    <location>
        <begin position="77"/>
        <end position="101"/>
    </location>
</feature>
<dbReference type="Pfam" id="PF07786">
    <property type="entry name" value="HGSNAT_cat"/>
    <property type="match status" value="1"/>
</dbReference>
<feature type="transmembrane region" description="Helical" evidence="1">
    <location>
        <begin position="225"/>
        <end position="244"/>
    </location>
</feature>
<gene>
    <name evidence="3" type="ORF">SAMN05192529_11328</name>
</gene>
<feature type="transmembrane region" description="Helical" evidence="1">
    <location>
        <begin position="256"/>
        <end position="275"/>
    </location>
</feature>
<feature type="transmembrane region" description="Helical" evidence="1">
    <location>
        <begin position="188"/>
        <end position="213"/>
    </location>
</feature>
<dbReference type="EMBL" id="FNQY01000013">
    <property type="protein sequence ID" value="SEA30350.1"/>
    <property type="molecule type" value="Genomic_DNA"/>
</dbReference>
<dbReference type="RefSeq" id="WP_091398539.1">
    <property type="nucleotide sequence ID" value="NZ_FNQY01000013.1"/>
</dbReference>
<reference evidence="3 4" key="1">
    <citation type="submission" date="2016-10" db="EMBL/GenBank/DDBJ databases">
        <authorList>
            <person name="de Groot N.N."/>
        </authorList>
    </citation>
    <scope>NUCLEOTIDE SEQUENCE [LARGE SCALE GENOMIC DNA]</scope>
    <source>
        <strain evidence="3 4">Vu-144</strain>
    </source>
</reference>
<keyword evidence="4" id="KW-1185">Reference proteome</keyword>